<evidence type="ECO:0000256" key="1">
    <source>
        <dbReference type="ARBA" id="ARBA00010838"/>
    </source>
</evidence>
<accession>A0AAP0RHN6</accession>
<gene>
    <name evidence="3" type="ORF">L1049_006699</name>
</gene>
<dbReference type="PANTHER" id="PTHR10353:SF154">
    <property type="entry name" value="BETA-GLUCOSIDASE 9-RELATED"/>
    <property type="match status" value="1"/>
</dbReference>
<dbReference type="GO" id="GO:0008422">
    <property type="term" value="F:beta-glucosidase activity"/>
    <property type="evidence" value="ECO:0007669"/>
    <property type="project" value="TreeGrafter"/>
</dbReference>
<dbReference type="FunFam" id="3.20.20.80:FF:000041">
    <property type="entry name" value="Beta-glucosidase 7"/>
    <property type="match status" value="1"/>
</dbReference>
<reference evidence="3 4" key="1">
    <citation type="journal article" date="2024" name="Plant J.">
        <title>Genome sequences and population genomics reveal climatic adaptation and genomic divergence between two closely related sweetgum species.</title>
        <authorList>
            <person name="Xu W.Q."/>
            <person name="Ren C.Q."/>
            <person name="Zhang X.Y."/>
            <person name="Comes H.P."/>
            <person name="Liu X.H."/>
            <person name="Li Y.G."/>
            <person name="Kettle C.J."/>
            <person name="Jalonen R."/>
            <person name="Gaisberger H."/>
            <person name="Ma Y.Z."/>
            <person name="Qiu Y.X."/>
        </authorList>
    </citation>
    <scope>NUCLEOTIDE SEQUENCE [LARGE SCALE GENOMIC DNA]</scope>
    <source>
        <strain evidence="3">Hangzhou</strain>
    </source>
</reference>
<dbReference type="Gene3D" id="3.20.20.80">
    <property type="entry name" value="Glycosidases"/>
    <property type="match status" value="1"/>
</dbReference>
<organism evidence="3 4">
    <name type="scientific">Liquidambar formosana</name>
    <name type="common">Formosan gum</name>
    <dbReference type="NCBI Taxonomy" id="63359"/>
    <lineage>
        <taxon>Eukaryota</taxon>
        <taxon>Viridiplantae</taxon>
        <taxon>Streptophyta</taxon>
        <taxon>Embryophyta</taxon>
        <taxon>Tracheophyta</taxon>
        <taxon>Spermatophyta</taxon>
        <taxon>Magnoliopsida</taxon>
        <taxon>eudicotyledons</taxon>
        <taxon>Gunneridae</taxon>
        <taxon>Pentapetalae</taxon>
        <taxon>Saxifragales</taxon>
        <taxon>Altingiaceae</taxon>
        <taxon>Liquidambar</taxon>
    </lineage>
</organism>
<comment type="similarity">
    <text evidence="1 2">Belongs to the glycosyl hydrolase 1 family.</text>
</comment>
<dbReference type="InterPro" id="IPR001360">
    <property type="entry name" value="Glyco_hydro_1"/>
</dbReference>
<dbReference type="InterPro" id="IPR017853">
    <property type="entry name" value="GH"/>
</dbReference>
<dbReference type="EMBL" id="JBBPBK010000010">
    <property type="protein sequence ID" value="KAK9277160.1"/>
    <property type="molecule type" value="Genomic_DNA"/>
</dbReference>
<sequence>MALINVALAPNSRFTSCRWTFSNKREHVFDRQVRDAGVRRSGTPLTLRCCSSQISRSDFPPSFKFGASTSAIQTESYPNVGGRGPSSFDHYYGDLPAVESYTKYKEDVQCLKNMNVDAYRFSISWCRILPTGKKSDGVNQEGIDFYNNLIDELIRNGIEPFVTLFHFDMPSALQKDYNGFLSSDIVADFNDYADICFKAFGHKVKYWVTCNEPLTFIQSTYMSKENDLTRDPYKAAHNLLLAHATAVKTYRDNYQSTQNGKIGLVMDINWALPLTNTPTDVAAANRSWDFMIGWFLDPIVTGDYPFSMKTIVRERLPKFSGDQQELVEGSYDFVGINYYTARYSKGFDYSENALPISYTYDQYLQSLTEKNGIPIGPKAQGNDWIYIYPAGLGDVLLNLKLKYNNPLIYITENGYAEKRDDSIPVEKALQDDARIEYIKSHLDYVRKALRDGVNVNGYFVWSLMDNMEMDSAYTIGFGLNYTDYSNDFKRIPKKSANWFKSFLTSGSHPHAQPPKEVSN</sequence>
<proteinExistence type="inferred from homology"/>
<evidence type="ECO:0000313" key="3">
    <source>
        <dbReference type="EMBL" id="KAK9277160.1"/>
    </source>
</evidence>
<evidence type="ECO:0000256" key="2">
    <source>
        <dbReference type="RuleBase" id="RU003690"/>
    </source>
</evidence>
<dbReference type="GO" id="GO:0005975">
    <property type="term" value="P:carbohydrate metabolic process"/>
    <property type="evidence" value="ECO:0007669"/>
    <property type="project" value="InterPro"/>
</dbReference>
<dbReference type="Proteomes" id="UP001415857">
    <property type="component" value="Unassembled WGS sequence"/>
</dbReference>
<dbReference type="Pfam" id="PF00232">
    <property type="entry name" value="Glyco_hydro_1"/>
    <property type="match status" value="1"/>
</dbReference>
<name>A0AAP0RHN6_LIQFO</name>
<keyword evidence="4" id="KW-1185">Reference proteome</keyword>
<dbReference type="PRINTS" id="PR00131">
    <property type="entry name" value="GLHYDRLASE1"/>
</dbReference>
<dbReference type="AlphaFoldDB" id="A0AAP0RHN6"/>
<dbReference type="PANTHER" id="PTHR10353">
    <property type="entry name" value="GLYCOSYL HYDROLASE"/>
    <property type="match status" value="1"/>
</dbReference>
<dbReference type="SUPFAM" id="SSF51445">
    <property type="entry name" value="(Trans)glycosidases"/>
    <property type="match status" value="1"/>
</dbReference>
<evidence type="ECO:0000313" key="4">
    <source>
        <dbReference type="Proteomes" id="UP001415857"/>
    </source>
</evidence>
<comment type="caution">
    <text evidence="3">The sequence shown here is derived from an EMBL/GenBank/DDBJ whole genome shotgun (WGS) entry which is preliminary data.</text>
</comment>
<protein>
    <submittedName>
        <fullName evidence="3">Uncharacterized protein</fullName>
    </submittedName>
</protein>